<dbReference type="RefSeq" id="WP_085492545.1">
    <property type="nucleotide sequence ID" value="NZ_FXAZ01000001.1"/>
</dbReference>
<keyword evidence="2" id="KW-1185">Reference proteome</keyword>
<protein>
    <recommendedName>
        <fullName evidence="3">S1 motif domain-containing protein</fullName>
    </recommendedName>
</protein>
<evidence type="ECO:0000313" key="1">
    <source>
        <dbReference type="EMBL" id="SMG11359.1"/>
    </source>
</evidence>
<dbReference type="OrthoDB" id="2083321at2"/>
<sequence length="164" mass="18419">MRYILAQGVEEGECYYFEVDQDGTAYRQVTVLGDQVLVSIAPHFHLAESAVEWYEGDQEISAESFNEVWTRAVEPYKDAWQRSKAHYAIGVQVQGIIRMFYPQGVIIQLDEESYAVANDASLRKQTNPAHMYPGFVIEGTIGGCDEANFWLVLDLCTVVGPAES</sequence>
<name>A0A1X7IBD8_9BACL</name>
<dbReference type="EMBL" id="FXAZ01000001">
    <property type="protein sequence ID" value="SMG11359.1"/>
    <property type="molecule type" value="Genomic_DNA"/>
</dbReference>
<dbReference type="STRING" id="1852522.SAMN06295960_0255"/>
<proteinExistence type="predicted"/>
<gene>
    <name evidence="1" type="ORF">SAMN06295960_0255</name>
</gene>
<organism evidence="1 2">
    <name type="scientific">Paenibacillus aquistagni</name>
    <dbReference type="NCBI Taxonomy" id="1852522"/>
    <lineage>
        <taxon>Bacteria</taxon>
        <taxon>Bacillati</taxon>
        <taxon>Bacillota</taxon>
        <taxon>Bacilli</taxon>
        <taxon>Bacillales</taxon>
        <taxon>Paenibacillaceae</taxon>
        <taxon>Paenibacillus</taxon>
    </lineage>
</organism>
<dbReference type="AlphaFoldDB" id="A0A1X7IBD8"/>
<evidence type="ECO:0000313" key="2">
    <source>
        <dbReference type="Proteomes" id="UP000193834"/>
    </source>
</evidence>
<reference evidence="1 2" key="1">
    <citation type="submission" date="2017-04" db="EMBL/GenBank/DDBJ databases">
        <authorList>
            <person name="Afonso C.L."/>
            <person name="Miller P.J."/>
            <person name="Scott M.A."/>
            <person name="Spackman E."/>
            <person name="Goraichik I."/>
            <person name="Dimitrov K.M."/>
            <person name="Suarez D.L."/>
            <person name="Swayne D.E."/>
        </authorList>
    </citation>
    <scope>NUCLEOTIDE SEQUENCE [LARGE SCALE GENOMIC DNA]</scope>
    <source>
        <strain evidence="1 2">11</strain>
    </source>
</reference>
<dbReference type="Proteomes" id="UP000193834">
    <property type="component" value="Unassembled WGS sequence"/>
</dbReference>
<accession>A0A1X7IBD8</accession>
<evidence type="ECO:0008006" key="3">
    <source>
        <dbReference type="Google" id="ProtNLM"/>
    </source>
</evidence>